<comment type="caution">
    <text evidence="1">The sequence shown here is derived from an EMBL/GenBank/DDBJ whole genome shotgun (WGS) entry which is preliminary data.</text>
</comment>
<dbReference type="Proteomes" id="UP000249538">
    <property type="component" value="Unassembled WGS sequence"/>
</dbReference>
<dbReference type="PANTHER" id="PTHR30528">
    <property type="entry name" value="CYTOPLASMIC PROTEIN"/>
    <property type="match status" value="1"/>
</dbReference>
<organism evidence="1 2">
    <name type="scientific">Cereibacter changlensis</name>
    <dbReference type="NCBI Taxonomy" id="402884"/>
    <lineage>
        <taxon>Bacteria</taxon>
        <taxon>Pseudomonadati</taxon>
        <taxon>Pseudomonadota</taxon>
        <taxon>Alphaproteobacteria</taxon>
        <taxon>Rhodobacterales</taxon>
        <taxon>Paracoccaceae</taxon>
        <taxon>Cereibacter</taxon>
    </lineage>
</organism>
<evidence type="ECO:0008006" key="3">
    <source>
        <dbReference type="Google" id="ProtNLM"/>
    </source>
</evidence>
<dbReference type="EMBL" id="QKZS01000001">
    <property type="protein sequence ID" value="PZX58778.1"/>
    <property type="molecule type" value="Genomic_DNA"/>
</dbReference>
<proteinExistence type="predicted"/>
<protein>
    <recommendedName>
        <fullName evidence="3">Winged helix-turn-helix domain-containing protein</fullName>
    </recommendedName>
</protein>
<dbReference type="PANTHER" id="PTHR30528:SF0">
    <property type="entry name" value="CYTOPLASMIC PROTEIN"/>
    <property type="match status" value="1"/>
</dbReference>
<gene>
    <name evidence="1" type="ORF">LX76_00282</name>
</gene>
<dbReference type="AlphaFoldDB" id="A0A2W7RCY3"/>
<accession>A0A2W7RCY3</accession>
<reference evidence="1 2" key="1">
    <citation type="submission" date="2018-06" db="EMBL/GenBank/DDBJ databases">
        <title>Genomic Encyclopedia of Archaeal and Bacterial Type Strains, Phase II (KMG-II): from individual species to whole genera.</title>
        <authorList>
            <person name="Goeker M."/>
        </authorList>
    </citation>
    <scope>NUCLEOTIDE SEQUENCE [LARGE SCALE GENOMIC DNA]</scope>
    <source>
        <strain evidence="1 2">DSM 18774</strain>
    </source>
</reference>
<dbReference type="Pfam" id="PF06224">
    <property type="entry name" value="AlkZ-like"/>
    <property type="match status" value="1"/>
</dbReference>
<name>A0A2W7RCY3_9RHOB</name>
<dbReference type="InterPro" id="IPR009351">
    <property type="entry name" value="AlkZ-like"/>
</dbReference>
<sequence length="402" mass="46051">MTVLLPNPAARRLFLDLHALAEPPTGPARGPDLLALIRRLGFVQLDSISTVARAHHMILFARRQSYRQEALSPLLDRRRWLFEHWTHDASLIPTEFFPHWRMRFARDRPRLLERWRGWQRDGFETQFDAVRQRIADHGPVSAAEVGEGEARGAGGWWDWHPSKAALEYLWRVGEISVCHRAGFQKVYDLTERVMPPEVLAWHPAPEETIDWACNTALDRLGFATSGEIAAFWATVAPQDARDWCHAALARGEIIEARIEGADGAPRRSFARPDLMERAAAAPEPPARLRILSPFDPALRDRNRAERLFGFRYRIEVFVPEPKRTYGYYVFPLLEGARLVGRIDMKAFRDQGVLQVKALWPEPGVRFGTGRMARLEAELERMARFAGCERVGFEAGWMRETMG</sequence>
<evidence type="ECO:0000313" key="2">
    <source>
        <dbReference type="Proteomes" id="UP000249538"/>
    </source>
</evidence>
<evidence type="ECO:0000313" key="1">
    <source>
        <dbReference type="EMBL" id="PZX58778.1"/>
    </source>
</evidence>